<evidence type="ECO:0000313" key="1">
    <source>
        <dbReference type="EMBL" id="SMC19397.1"/>
    </source>
</evidence>
<dbReference type="AlphaFoldDB" id="A0A1W1X6E8"/>
<dbReference type="EMBL" id="FWXD01000003">
    <property type="protein sequence ID" value="SMC19397.1"/>
    <property type="molecule type" value="Genomic_DNA"/>
</dbReference>
<dbReference type="RefSeq" id="WP_139798631.1">
    <property type="nucleotide sequence ID" value="NZ_FWXD01000003.1"/>
</dbReference>
<proteinExistence type="predicted"/>
<protein>
    <recommendedName>
        <fullName evidence="3">Muconolactone delta-isomerase</fullName>
    </recommendedName>
</protein>
<evidence type="ECO:0000313" key="2">
    <source>
        <dbReference type="Proteomes" id="UP000192761"/>
    </source>
</evidence>
<name>A0A1W1X6E8_9NEIS</name>
<dbReference type="OrthoDB" id="120749at2"/>
<reference evidence="1 2" key="1">
    <citation type="submission" date="2017-04" db="EMBL/GenBank/DDBJ databases">
        <authorList>
            <person name="Afonso C.L."/>
            <person name="Miller P.J."/>
            <person name="Scott M.A."/>
            <person name="Spackman E."/>
            <person name="Goraichik I."/>
            <person name="Dimitrov K.M."/>
            <person name="Suarez D.L."/>
            <person name="Swayne D.E."/>
        </authorList>
    </citation>
    <scope>NUCLEOTIDE SEQUENCE [LARGE SCALE GENOMIC DNA]</scope>
    <source>
        <strain evidence="1 2">DSM 23236</strain>
    </source>
</reference>
<keyword evidence="2" id="KW-1185">Reference proteome</keyword>
<dbReference type="STRING" id="1121001.SAMN02745857_00697"/>
<evidence type="ECO:0008006" key="3">
    <source>
        <dbReference type="Google" id="ProtNLM"/>
    </source>
</evidence>
<accession>A0A1W1X6E8</accession>
<dbReference type="InterPro" id="IPR021734">
    <property type="entry name" value="DUF3303"/>
</dbReference>
<dbReference type="Proteomes" id="UP000192761">
    <property type="component" value="Unassembled WGS sequence"/>
</dbReference>
<organism evidence="1 2">
    <name type="scientific">Andreprevotia lacus DSM 23236</name>
    <dbReference type="NCBI Taxonomy" id="1121001"/>
    <lineage>
        <taxon>Bacteria</taxon>
        <taxon>Pseudomonadati</taxon>
        <taxon>Pseudomonadota</taxon>
        <taxon>Betaproteobacteria</taxon>
        <taxon>Neisseriales</taxon>
        <taxon>Chitinibacteraceae</taxon>
        <taxon>Andreprevotia</taxon>
    </lineage>
</organism>
<gene>
    <name evidence="1" type="ORF">SAMN02745857_00697</name>
</gene>
<dbReference type="Pfam" id="PF11746">
    <property type="entry name" value="DUF3303"/>
    <property type="match status" value="1"/>
</dbReference>
<sequence>MRYLMQVRIPSEAGNRALRDPQFGERMAGLLADIKAEAAYFSTLDGQRGAYIVVQFDDASAMPRLAEPFFLWLNADVTFLPVMRPEDLGAATPSIRAAVQQWGQT</sequence>